<feature type="domain" description="Pseudouridine synthase RsuA/RluA-like" evidence="2">
    <location>
        <begin position="167"/>
        <end position="315"/>
    </location>
</feature>
<dbReference type="InterPro" id="IPR020103">
    <property type="entry name" value="PsdUridine_synth_cat_dom_sf"/>
</dbReference>
<dbReference type="Gene3D" id="3.30.2350.10">
    <property type="entry name" value="Pseudouridine synthase"/>
    <property type="match status" value="1"/>
</dbReference>
<dbReference type="GO" id="GO:0003723">
    <property type="term" value="F:RNA binding"/>
    <property type="evidence" value="ECO:0007669"/>
    <property type="project" value="InterPro"/>
</dbReference>
<dbReference type="Pfam" id="PF00849">
    <property type="entry name" value="PseudoU_synth_2"/>
    <property type="match status" value="1"/>
</dbReference>
<dbReference type="CDD" id="cd02557">
    <property type="entry name" value="PseudoU_synth_ScRIB2"/>
    <property type="match status" value="1"/>
</dbReference>
<evidence type="ECO:0000256" key="1">
    <source>
        <dbReference type="SAM" id="MobiDB-lite"/>
    </source>
</evidence>
<dbReference type="PANTHER" id="PTHR21600:SF40">
    <property type="entry name" value="PSEUDOURIDYLATE SYNTHASE RPUSD2"/>
    <property type="match status" value="1"/>
</dbReference>
<evidence type="ECO:0000259" key="2">
    <source>
        <dbReference type="Pfam" id="PF00849"/>
    </source>
</evidence>
<dbReference type="InterPro" id="IPR006224">
    <property type="entry name" value="PsdUridine_synth_RluA-like_CS"/>
</dbReference>
<proteinExistence type="predicted"/>
<protein>
    <submittedName>
        <fullName evidence="4">PseudoU_synth_2 domain-containing protein</fullName>
    </submittedName>
</protein>
<sequence length="464" mass="53753">MLFKLVFPLQIRKGKKRKYDEIDVFDEMPENIGFHVKNGVRYLNPYWSVYRTWAKGRWVGRRLIDIFAEEFVSLSPHYPKVIEKSIMYMPLKNPDVMDSNSIVHMSSHVDGSLQAAACKLGRIWVNCNPMTNVNYIVQHNDSIEHIGHRHEHPILDHYIRVIDNDNNILVVDKPPSMPVHPCGRYSVHTVLGMLREQRGLRGLRVVHRLDRTTSGVLLFARNAETDIKLKKMLRVGEIWHKEYLCKVEGVFPADKEIVCDRPIGPLVVSMGIQCIRDDGKCARSRFSRLWTDGQTSIVRCMLETGRTHQIRVHLQYLGYPIVDDYIYNTAAWGKTKGKDGDYGKSLEQLRKDVVEEHKASNWHEHIDPEYEIRIQRIAEGEAQPESEGLNIKARQEYDPICMNCNMKKKDIIPEHMMLHLHCLKYQTSEWCYSSETPIWAIQPNGTKDSGKGMEDFPEKQACSS</sequence>
<accession>A0A0R3RYX6</accession>
<reference evidence="4" key="1">
    <citation type="submission" date="2017-02" db="UniProtKB">
        <authorList>
            <consortium name="WormBaseParasite"/>
        </authorList>
    </citation>
    <scope>IDENTIFICATION</scope>
</reference>
<feature type="region of interest" description="Disordered" evidence="1">
    <location>
        <begin position="443"/>
        <end position="464"/>
    </location>
</feature>
<dbReference type="Proteomes" id="UP000050640">
    <property type="component" value="Unplaced"/>
</dbReference>
<dbReference type="InterPro" id="IPR006145">
    <property type="entry name" value="PsdUridine_synth_RsuA/RluA"/>
</dbReference>
<dbReference type="GO" id="GO:0000455">
    <property type="term" value="P:enzyme-directed rRNA pseudouridine synthesis"/>
    <property type="evidence" value="ECO:0007669"/>
    <property type="project" value="TreeGrafter"/>
</dbReference>
<organism evidence="3 4">
    <name type="scientific">Elaeophora elaphi</name>
    <dbReference type="NCBI Taxonomy" id="1147741"/>
    <lineage>
        <taxon>Eukaryota</taxon>
        <taxon>Metazoa</taxon>
        <taxon>Ecdysozoa</taxon>
        <taxon>Nematoda</taxon>
        <taxon>Chromadorea</taxon>
        <taxon>Rhabditida</taxon>
        <taxon>Spirurina</taxon>
        <taxon>Spiruromorpha</taxon>
        <taxon>Filarioidea</taxon>
        <taxon>Onchocercidae</taxon>
        <taxon>Elaeophora</taxon>
    </lineage>
</organism>
<evidence type="ECO:0000313" key="4">
    <source>
        <dbReference type="WBParaSite" id="EEL_0000750101-mRNA-1"/>
    </source>
</evidence>
<dbReference type="PROSITE" id="PS01129">
    <property type="entry name" value="PSI_RLU"/>
    <property type="match status" value="1"/>
</dbReference>
<dbReference type="SUPFAM" id="SSF55120">
    <property type="entry name" value="Pseudouridine synthase"/>
    <property type="match status" value="1"/>
</dbReference>
<dbReference type="GO" id="GO:0009982">
    <property type="term" value="F:pseudouridine synthase activity"/>
    <property type="evidence" value="ECO:0007669"/>
    <property type="project" value="InterPro"/>
</dbReference>
<name>A0A0R3RYX6_9BILA</name>
<dbReference type="STRING" id="1147741.A0A0R3RYX6"/>
<dbReference type="InterPro" id="IPR050188">
    <property type="entry name" value="RluA_PseudoU_synthase"/>
</dbReference>
<dbReference type="AlphaFoldDB" id="A0A0R3RYX6"/>
<dbReference type="PANTHER" id="PTHR21600">
    <property type="entry name" value="MITOCHONDRIAL RNA PSEUDOURIDINE SYNTHASE"/>
    <property type="match status" value="1"/>
</dbReference>
<evidence type="ECO:0000313" key="3">
    <source>
        <dbReference type="Proteomes" id="UP000050640"/>
    </source>
</evidence>
<keyword evidence="3" id="KW-1185">Reference proteome</keyword>
<dbReference type="WBParaSite" id="EEL_0000750101-mRNA-1">
    <property type="protein sequence ID" value="EEL_0000750101-mRNA-1"/>
    <property type="gene ID" value="EEL_0000750101"/>
</dbReference>
<feature type="compositionally biased region" description="Basic and acidic residues" evidence="1">
    <location>
        <begin position="448"/>
        <end position="458"/>
    </location>
</feature>